<evidence type="ECO:0000256" key="2">
    <source>
        <dbReference type="ARBA" id="ARBA00004401"/>
    </source>
</evidence>
<dbReference type="SUPFAM" id="SSF51306">
    <property type="entry name" value="LexA/Signal peptidase"/>
    <property type="match status" value="1"/>
</dbReference>
<comment type="subcellular location">
    <subcellularLocation>
        <location evidence="2">Cell membrane</location>
        <topology evidence="2">Single-pass type II membrane protein</topology>
    </subcellularLocation>
    <subcellularLocation>
        <location evidence="8">Membrane</location>
        <topology evidence="8">Single-pass type II membrane protein</topology>
    </subcellularLocation>
</comment>
<protein>
    <recommendedName>
        <fullName evidence="3 7">Signal peptidase I</fullName>
        <ecNumber evidence="3 7">3.4.21.89</ecNumber>
    </recommendedName>
</protein>
<dbReference type="GO" id="GO:0004252">
    <property type="term" value="F:serine-type endopeptidase activity"/>
    <property type="evidence" value="ECO:0007669"/>
    <property type="project" value="InterPro"/>
</dbReference>
<comment type="similarity">
    <text evidence="8">Belongs to the peptidase S26 family.</text>
</comment>
<name>R2XKF2_9ENTE</name>
<dbReference type="NCBIfam" id="TIGR02227">
    <property type="entry name" value="sigpep_I_bact"/>
    <property type="match status" value="1"/>
</dbReference>
<evidence type="ECO:0000256" key="8">
    <source>
        <dbReference type="RuleBase" id="RU362042"/>
    </source>
</evidence>
<dbReference type="GO" id="GO:0009003">
    <property type="term" value="F:signal peptidase activity"/>
    <property type="evidence" value="ECO:0007669"/>
    <property type="project" value="UniProtKB-EC"/>
</dbReference>
<evidence type="ECO:0000256" key="5">
    <source>
        <dbReference type="ARBA" id="ARBA00022801"/>
    </source>
</evidence>
<dbReference type="InterPro" id="IPR019533">
    <property type="entry name" value="Peptidase_S26"/>
</dbReference>
<dbReference type="PRINTS" id="PR00727">
    <property type="entry name" value="LEADERPTASE"/>
</dbReference>
<dbReference type="EC" id="3.4.21.89" evidence="3 7"/>
<dbReference type="Proteomes" id="UP000014160">
    <property type="component" value="Unassembled WGS sequence"/>
</dbReference>
<dbReference type="CDD" id="cd06530">
    <property type="entry name" value="S26_SPase_I"/>
    <property type="match status" value="1"/>
</dbReference>
<keyword evidence="4 7" id="KW-0645">Protease</keyword>
<keyword evidence="5 7" id="KW-0378">Hydrolase</keyword>
<dbReference type="HOGENOM" id="CLU_028723_5_0_9"/>
<accession>R2XKF2</accession>
<gene>
    <name evidence="11" type="ORF">I592_00871</name>
    <name evidence="10" type="ORF">UKC_03089</name>
</gene>
<dbReference type="eggNOG" id="COG0681">
    <property type="taxonomic scope" value="Bacteria"/>
</dbReference>
<dbReference type="GO" id="GO:0006465">
    <property type="term" value="P:signal peptide processing"/>
    <property type="evidence" value="ECO:0007669"/>
    <property type="project" value="InterPro"/>
</dbReference>
<proteinExistence type="inferred from homology"/>
<evidence type="ECO:0000313" key="10">
    <source>
        <dbReference type="EMBL" id="EOI55048.1"/>
    </source>
</evidence>
<dbReference type="PATRIC" id="fig|1158614.3.peg.3078"/>
<dbReference type="OrthoDB" id="9802919at2"/>
<evidence type="ECO:0000256" key="1">
    <source>
        <dbReference type="ARBA" id="ARBA00000677"/>
    </source>
</evidence>
<comment type="catalytic activity">
    <reaction evidence="1 7">
        <text>Cleavage of hydrophobic, N-terminal signal or leader sequences from secreted and periplasmic proteins.</text>
        <dbReference type="EC" id="3.4.21.89"/>
    </reaction>
</comment>
<dbReference type="InterPro" id="IPR019757">
    <property type="entry name" value="Pept_S26A_signal_pept_1_Lys-AS"/>
</dbReference>
<evidence type="ECO:0000256" key="7">
    <source>
        <dbReference type="RuleBase" id="RU003993"/>
    </source>
</evidence>
<reference evidence="10 12" key="1">
    <citation type="submission" date="2013-02" db="EMBL/GenBank/DDBJ databases">
        <title>The Genome Sequence of Enterococcus gilvus ATCC BAA-350.</title>
        <authorList>
            <consortium name="The Broad Institute Genome Sequencing Platform"/>
            <consortium name="The Broad Institute Genome Sequencing Center for Infectious Disease"/>
            <person name="Earl A.M."/>
            <person name="Gilmore M.S."/>
            <person name="Lebreton F."/>
            <person name="Walker B."/>
            <person name="Young S.K."/>
            <person name="Zeng Q."/>
            <person name="Gargeya S."/>
            <person name="Fitzgerald M."/>
            <person name="Haas B."/>
            <person name="Abouelleil A."/>
            <person name="Alvarado L."/>
            <person name="Arachchi H.M."/>
            <person name="Berlin A.M."/>
            <person name="Chapman S.B."/>
            <person name="Dewar J."/>
            <person name="Goldberg J."/>
            <person name="Griggs A."/>
            <person name="Gujja S."/>
            <person name="Hansen M."/>
            <person name="Howarth C."/>
            <person name="Imamovic A."/>
            <person name="Larimer J."/>
            <person name="McCowan C."/>
            <person name="Murphy C."/>
            <person name="Neiman D."/>
            <person name="Pearson M."/>
            <person name="Priest M."/>
            <person name="Roberts A."/>
            <person name="Saif S."/>
            <person name="Shea T."/>
            <person name="Sisk P."/>
            <person name="Sykes S."/>
            <person name="Wortman J."/>
            <person name="Nusbaum C."/>
            <person name="Birren B."/>
        </authorList>
    </citation>
    <scope>NUCLEOTIDE SEQUENCE [LARGE SCALE GENOMIC DNA]</scope>
    <source>
        <strain evidence="10 12">ATCC BAA-350</strain>
    </source>
</reference>
<dbReference type="InterPro" id="IPR019758">
    <property type="entry name" value="Pept_S26A_signal_pept_1_CS"/>
</dbReference>
<dbReference type="EMBL" id="AJDQ01000009">
    <property type="protein sequence ID" value="EOI55048.1"/>
    <property type="molecule type" value="Genomic_DNA"/>
</dbReference>
<evidence type="ECO:0000256" key="4">
    <source>
        <dbReference type="ARBA" id="ARBA00022670"/>
    </source>
</evidence>
<organism evidence="10 12">
    <name type="scientific">Enterococcus gilvus ATCC BAA-350</name>
    <dbReference type="NCBI Taxonomy" id="1158614"/>
    <lineage>
        <taxon>Bacteria</taxon>
        <taxon>Bacillati</taxon>
        <taxon>Bacillota</taxon>
        <taxon>Bacilli</taxon>
        <taxon>Lactobacillales</taxon>
        <taxon>Enterococcaceae</taxon>
        <taxon>Enterococcus</taxon>
    </lineage>
</organism>
<dbReference type="PROSITE" id="PS00760">
    <property type="entry name" value="SPASE_I_2"/>
    <property type="match status" value="1"/>
</dbReference>
<feature type="active site" evidence="6">
    <location>
        <position position="37"/>
    </location>
</feature>
<dbReference type="PANTHER" id="PTHR43390:SF8">
    <property type="entry name" value="SIGNAL PEPTIDASE I"/>
    <property type="match status" value="1"/>
</dbReference>
<dbReference type="PROSITE" id="PS00501">
    <property type="entry name" value="SPASE_I_1"/>
    <property type="match status" value="1"/>
</dbReference>
<evidence type="ECO:0000313" key="13">
    <source>
        <dbReference type="Proteomes" id="UP000014160"/>
    </source>
</evidence>
<dbReference type="Proteomes" id="UP000013750">
    <property type="component" value="Unassembled WGS sequence"/>
</dbReference>
<evidence type="ECO:0000313" key="12">
    <source>
        <dbReference type="Proteomes" id="UP000013750"/>
    </source>
</evidence>
<evidence type="ECO:0000256" key="3">
    <source>
        <dbReference type="ARBA" id="ARBA00013208"/>
    </source>
</evidence>
<dbReference type="AlphaFoldDB" id="R2XKF2"/>
<reference evidence="11 13" key="2">
    <citation type="submission" date="2013-03" db="EMBL/GenBank/DDBJ databases">
        <title>The Genome Sequence of Enterococcus gilvus ATCC BAA-350 (PacBio/Illumina hybrid assembly).</title>
        <authorList>
            <consortium name="The Broad Institute Genomics Platform"/>
            <consortium name="The Broad Institute Genome Sequencing Center for Infectious Disease"/>
            <person name="Earl A."/>
            <person name="Russ C."/>
            <person name="Gilmore M."/>
            <person name="Surin D."/>
            <person name="Walker B."/>
            <person name="Young S."/>
            <person name="Zeng Q."/>
            <person name="Gargeya S."/>
            <person name="Fitzgerald M."/>
            <person name="Haas B."/>
            <person name="Abouelleil A."/>
            <person name="Allen A.W."/>
            <person name="Alvarado L."/>
            <person name="Arachchi H.M."/>
            <person name="Berlin A.M."/>
            <person name="Chapman S.B."/>
            <person name="Gainer-Dewar J."/>
            <person name="Goldberg J."/>
            <person name="Griggs A."/>
            <person name="Gujja S."/>
            <person name="Hansen M."/>
            <person name="Howarth C."/>
            <person name="Imamovic A."/>
            <person name="Ireland A."/>
            <person name="Larimer J."/>
            <person name="McCowan C."/>
            <person name="Murphy C."/>
            <person name="Pearson M."/>
            <person name="Poon T.W."/>
            <person name="Priest M."/>
            <person name="Roberts A."/>
            <person name="Saif S."/>
            <person name="Shea T."/>
            <person name="Sisk P."/>
            <person name="Sykes S."/>
            <person name="Wortman J."/>
            <person name="Nusbaum C."/>
            <person name="Birren B."/>
        </authorList>
    </citation>
    <scope>NUCLEOTIDE SEQUENCE [LARGE SCALE GENOMIC DNA]</scope>
    <source>
        <strain evidence="11 13">ATCC BAA-350</strain>
    </source>
</reference>
<dbReference type="PANTHER" id="PTHR43390">
    <property type="entry name" value="SIGNAL PEPTIDASE I"/>
    <property type="match status" value="1"/>
</dbReference>
<feature type="domain" description="Peptidase S26" evidence="9">
    <location>
        <begin position="7"/>
        <end position="171"/>
    </location>
</feature>
<dbReference type="InterPro" id="IPR036286">
    <property type="entry name" value="LexA/Signal_pep-like_sf"/>
</dbReference>
<evidence type="ECO:0000259" key="9">
    <source>
        <dbReference type="Pfam" id="PF10502"/>
    </source>
</evidence>
<feature type="active site" evidence="6">
    <location>
        <position position="76"/>
    </location>
</feature>
<keyword evidence="13" id="KW-1185">Reference proteome</keyword>
<dbReference type="EMBL" id="ASWH01000001">
    <property type="protein sequence ID" value="EOW81575.1"/>
    <property type="molecule type" value="Genomic_DNA"/>
</dbReference>
<evidence type="ECO:0000256" key="6">
    <source>
        <dbReference type="PIRSR" id="PIRSR600223-1"/>
    </source>
</evidence>
<dbReference type="PROSITE" id="PS00761">
    <property type="entry name" value="SPASE_I_3"/>
    <property type="match status" value="1"/>
</dbReference>
<dbReference type="GO" id="GO:0005886">
    <property type="term" value="C:plasma membrane"/>
    <property type="evidence" value="ECO:0007669"/>
    <property type="project" value="UniProtKB-SubCell"/>
</dbReference>
<dbReference type="RefSeq" id="WP_010781451.1">
    <property type="nucleotide sequence ID" value="NZ_ASWH01000001.1"/>
</dbReference>
<dbReference type="InterPro" id="IPR019756">
    <property type="entry name" value="Pept_S26A_signal_pept_1_Ser-AS"/>
</dbReference>
<dbReference type="InterPro" id="IPR000223">
    <property type="entry name" value="Pept_S26A_signal_pept_1"/>
</dbReference>
<sequence length="180" mass="20559">MNKKEIIKTILFYVLMVGLVIALRRFVFTPVEAVGDSMKPTLNNGERMFGLKHTGLDRFDIVTFPAPDNPGAEYVKRVIGLPGDTVAYKEDQLYINGKKYSEPYLDEYKEKVTDGLPLTTDFDLQELFGEQNVPEGKLFVLGDNRRISKDGRMIGMIDQDDILTNVKFVFWPIERMGKVE</sequence>
<evidence type="ECO:0000313" key="11">
    <source>
        <dbReference type="EMBL" id="EOW81575.1"/>
    </source>
</evidence>
<dbReference type="Gene3D" id="2.10.109.10">
    <property type="entry name" value="Umud Fragment, subunit A"/>
    <property type="match status" value="1"/>
</dbReference>
<comment type="caution">
    <text evidence="10">The sequence shown here is derived from an EMBL/GenBank/DDBJ whole genome shotgun (WGS) entry which is preliminary data.</text>
</comment>
<dbReference type="Pfam" id="PF10502">
    <property type="entry name" value="Peptidase_S26"/>
    <property type="match status" value="1"/>
</dbReference>